<evidence type="ECO:0000259" key="2">
    <source>
        <dbReference type="PROSITE" id="PS51671"/>
    </source>
</evidence>
<dbReference type="HAMAP" id="MF_00707">
    <property type="entry name" value="UPF0735"/>
    <property type="match status" value="1"/>
</dbReference>
<dbReference type="RefSeq" id="WP_035377623.1">
    <property type="nucleotide sequence ID" value="NZ_AZQP01000003.1"/>
</dbReference>
<dbReference type="AlphaFoldDB" id="A0A017RY35"/>
<reference evidence="3 4" key="1">
    <citation type="journal article" date="2014" name="Genome Announc.">
        <title>Draft Genome Sequence of Fervidicella metallireducens Strain AeBT, an Iron-Reducing Thermoanaerobe from the Great Artesian Basin.</title>
        <authorList>
            <person name="Patel B.K."/>
        </authorList>
    </citation>
    <scope>NUCLEOTIDE SEQUENCE [LARGE SCALE GENOMIC DNA]</scope>
    <source>
        <strain evidence="3 4">AeB</strain>
    </source>
</reference>
<evidence type="ECO:0000313" key="3">
    <source>
        <dbReference type="EMBL" id="EYE89552.1"/>
    </source>
</evidence>
<dbReference type="InterPro" id="IPR002912">
    <property type="entry name" value="ACT_dom"/>
</dbReference>
<comment type="similarity">
    <text evidence="1">Belongs to the UPF0735 family.</text>
</comment>
<dbReference type="InterPro" id="IPR045865">
    <property type="entry name" value="ACT-like_dom_sf"/>
</dbReference>
<dbReference type="EMBL" id="AZQP01000003">
    <property type="protein sequence ID" value="EYE89552.1"/>
    <property type="molecule type" value="Genomic_DNA"/>
</dbReference>
<keyword evidence="4" id="KW-1185">Reference proteome</keyword>
<comment type="caution">
    <text evidence="3">The sequence shown here is derived from an EMBL/GenBank/DDBJ whole genome shotgun (WGS) entry which is preliminary data.</text>
</comment>
<evidence type="ECO:0000313" key="4">
    <source>
        <dbReference type="Proteomes" id="UP000019681"/>
    </source>
</evidence>
<accession>A0A017RY35</accession>
<protein>
    <recommendedName>
        <fullName evidence="1">UPF0735 ACT domain-containing protein Q428_01870</fullName>
    </recommendedName>
</protein>
<sequence length="147" mass="16603">MVINNSKFYVVEASALPEVYIKVAEAKRLLITGECRTINEAAKRSGISRSSYYKYKDSIFEFHESKSNILTFMLILHHISGTLSRILEKIAECNANILTINQSIPQDDEAMVSISIDTISMNRSQEELLASIKHLKGVKALRLISHF</sequence>
<dbReference type="SUPFAM" id="SSF55021">
    <property type="entry name" value="ACT-like"/>
    <property type="match status" value="1"/>
</dbReference>
<proteinExistence type="inferred from homology"/>
<gene>
    <name evidence="3" type="ORF">Q428_01870</name>
</gene>
<dbReference type="InterPro" id="IPR008310">
    <property type="entry name" value="UPF0735_ACT_dom-cont"/>
</dbReference>
<dbReference type="OrthoDB" id="9788773at2"/>
<feature type="domain" description="ACT" evidence="2">
    <location>
        <begin position="71"/>
        <end position="146"/>
    </location>
</feature>
<dbReference type="NCBIfam" id="NF003361">
    <property type="entry name" value="PRK04435.1"/>
    <property type="match status" value="1"/>
</dbReference>
<dbReference type="STRING" id="1403537.Q428_01870"/>
<dbReference type="PROSITE" id="PS51671">
    <property type="entry name" value="ACT"/>
    <property type="match status" value="1"/>
</dbReference>
<organism evidence="3 4">
    <name type="scientific">Fervidicella metallireducens AeB</name>
    <dbReference type="NCBI Taxonomy" id="1403537"/>
    <lineage>
        <taxon>Bacteria</taxon>
        <taxon>Bacillati</taxon>
        <taxon>Bacillota</taxon>
        <taxon>Clostridia</taxon>
        <taxon>Eubacteriales</taxon>
        <taxon>Clostridiaceae</taxon>
        <taxon>Fervidicella</taxon>
    </lineage>
</organism>
<name>A0A017RY35_9CLOT</name>
<dbReference type="Proteomes" id="UP000019681">
    <property type="component" value="Unassembled WGS sequence"/>
</dbReference>
<evidence type="ECO:0000256" key="1">
    <source>
        <dbReference type="HAMAP-Rule" id="MF_00707"/>
    </source>
</evidence>
<dbReference type="PIRSF" id="PIRSF025624">
    <property type="entry name" value="ACT_PheB"/>
    <property type="match status" value="1"/>
</dbReference>